<sequence>MSTPAPGKAAPSITLLDQHGEKVKLSDLKGRPVLVYFYPKADTPGCTTQACGLRDAADDIGDTVILGISPDQPEKLAKFDEKHGLGFTLLSDPDHKVAERYGVWAEKSMYGRKFMGIVRSAFLVGPDGKVAEAWPKISPKDTPTKLVKALDALAA</sequence>
<evidence type="ECO:0000256" key="10">
    <source>
        <dbReference type="ARBA" id="ARBA00038489"/>
    </source>
</evidence>
<dbReference type="KEGG" id="ima:PO878_09965"/>
<name>A0AAF0BSW9_9ACTN</name>
<dbReference type="AlphaFoldDB" id="A0AAF0BSW9"/>
<dbReference type="GO" id="GO:0005737">
    <property type="term" value="C:cytoplasm"/>
    <property type="evidence" value="ECO:0007669"/>
    <property type="project" value="TreeGrafter"/>
</dbReference>
<comment type="subunit">
    <text evidence="2">Monomer.</text>
</comment>
<dbReference type="InterPro" id="IPR050924">
    <property type="entry name" value="Peroxiredoxin_BCP/PrxQ"/>
</dbReference>
<evidence type="ECO:0000256" key="5">
    <source>
        <dbReference type="ARBA" id="ARBA00022862"/>
    </source>
</evidence>
<evidence type="ECO:0000256" key="9">
    <source>
        <dbReference type="ARBA" id="ARBA00032824"/>
    </source>
</evidence>
<dbReference type="PANTHER" id="PTHR42801:SF4">
    <property type="entry name" value="AHPC_TSA FAMILY PROTEIN"/>
    <property type="match status" value="1"/>
</dbReference>
<reference evidence="14" key="1">
    <citation type="submission" date="2023-01" db="EMBL/GenBank/DDBJ databases">
        <title>The diversity of Class Acidimicrobiia in South China Sea sediment environments and the proposal of Iamia marina sp. nov., a novel species of the genus Iamia.</title>
        <authorList>
            <person name="He Y."/>
            <person name="Tian X."/>
        </authorList>
    </citation>
    <scope>NUCLEOTIDE SEQUENCE</scope>
    <source>
        <strain evidence="14">DSM 19957</strain>
    </source>
</reference>
<keyword evidence="15" id="KW-1185">Reference proteome</keyword>
<keyword evidence="5" id="KW-0049">Antioxidant</keyword>
<proteinExistence type="inferred from homology"/>
<keyword evidence="8" id="KW-0676">Redox-active center</keyword>
<organism evidence="14 15">
    <name type="scientific">Iamia majanohamensis</name>
    <dbReference type="NCBI Taxonomy" id="467976"/>
    <lineage>
        <taxon>Bacteria</taxon>
        <taxon>Bacillati</taxon>
        <taxon>Actinomycetota</taxon>
        <taxon>Acidimicrobiia</taxon>
        <taxon>Acidimicrobiales</taxon>
        <taxon>Iamiaceae</taxon>
        <taxon>Iamia</taxon>
    </lineage>
</organism>
<evidence type="ECO:0000256" key="8">
    <source>
        <dbReference type="ARBA" id="ARBA00023284"/>
    </source>
</evidence>
<comment type="function">
    <text evidence="1">Thiol-specific peroxidase that catalyzes the reduction of hydrogen peroxide and organic hydroperoxides to water and alcohols, respectively. Plays a role in cell protection against oxidative stress by detoxifying peroxides and as sensor of hydrogen peroxide-mediated signaling events.</text>
</comment>
<keyword evidence="7" id="KW-1015">Disulfide bond</keyword>
<evidence type="ECO:0000256" key="6">
    <source>
        <dbReference type="ARBA" id="ARBA00023002"/>
    </source>
</evidence>
<dbReference type="Pfam" id="PF00578">
    <property type="entry name" value="AhpC-TSA"/>
    <property type="match status" value="1"/>
</dbReference>
<dbReference type="GO" id="GO:0045454">
    <property type="term" value="P:cell redox homeostasis"/>
    <property type="evidence" value="ECO:0007669"/>
    <property type="project" value="TreeGrafter"/>
</dbReference>
<dbReference type="CDD" id="cd03017">
    <property type="entry name" value="PRX_BCP"/>
    <property type="match status" value="1"/>
</dbReference>
<dbReference type="GO" id="GO:0008379">
    <property type="term" value="F:thioredoxin peroxidase activity"/>
    <property type="evidence" value="ECO:0007669"/>
    <property type="project" value="TreeGrafter"/>
</dbReference>
<comment type="similarity">
    <text evidence="10">Belongs to the peroxiredoxin family. BCP/PrxQ subfamily.</text>
</comment>
<keyword evidence="6 14" id="KW-0560">Oxidoreductase</keyword>
<accession>A0AAF0BSW9</accession>
<protein>
    <recommendedName>
        <fullName evidence="3">thioredoxin-dependent peroxiredoxin</fullName>
        <ecNumber evidence="3">1.11.1.24</ecNumber>
    </recommendedName>
    <alternativeName>
        <fullName evidence="11">Bacterioferritin comigratory protein</fullName>
    </alternativeName>
    <alternativeName>
        <fullName evidence="9">Thioredoxin peroxidase</fullName>
    </alternativeName>
</protein>
<dbReference type="InterPro" id="IPR013766">
    <property type="entry name" value="Thioredoxin_domain"/>
</dbReference>
<comment type="catalytic activity">
    <reaction evidence="12">
        <text>a hydroperoxide + [thioredoxin]-dithiol = an alcohol + [thioredoxin]-disulfide + H2O</text>
        <dbReference type="Rhea" id="RHEA:62620"/>
        <dbReference type="Rhea" id="RHEA-COMP:10698"/>
        <dbReference type="Rhea" id="RHEA-COMP:10700"/>
        <dbReference type="ChEBI" id="CHEBI:15377"/>
        <dbReference type="ChEBI" id="CHEBI:29950"/>
        <dbReference type="ChEBI" id="CHEBI:30879"/>
        <dbReference type="ChEBI" id="CHEBI:35924"/>
        <dbReference type="ChEBI" id="CHEBI:50058"/>
        <dbReference type="EC" id="1.11.1.24"/>
    </reaction>
</comment>
<dbReference type="PROSITE" id="PS51352">
    <property type="entry name" value="THIOREDOXIN_2"/>
    <property type="match status" value="1"/>
</dbReference>
<dbReference type="EMBL" id="CP116942">
    <property type="protein sequence ID" value="WCO69051.1"/>
    <property type="molecule type" value="Genomic_DNA"/>
</dbReference>
<gene>
    <name evidence="14" type="primary">bcp</name>
    <name evidence="14" type="ORF">PO878_09965</name>
</gene>
<dbReference type="Gene3D" id="3.40.30.10">
    <property type="entry name" value="Glutaredoxin"/>
    <property type="match status" value="1"/>
</dbReference>
<evidence type="ECO:0000256" key="12">
    <source>
        <dbReference type="ARBA" id="ARBA00049091"/>
    </source>
</evidence>
<evidence type="ECO:0000256" key="3">
    <source>
        <dbReference type="ARBA" id="ARBA00013017"/>
    </source>
</evidence>
<dbReference type="Proteomes" id="UP001216390">
    <property type="component" value="Chromosome"/>
</dbReference>
<dbReference type="SUPFAM" id="SSF52833">
    <property type="entry name" value="Thioredoxin-like"/>
    <property type="match status" value="1"/>
</dbReference>
<dbReference type="InterPro" id="IPR036249">
    <property type="entry name" value="Thioredoxin-like_sf"/>
</dbReference>
<evidence type="ECO:0000256" key="2">
    <source>
        <dbReference type="ARBA" id="ARBA00011245"/>
    </source>
</evidence>
<dbReference type="FunFam" id="3.40.30.10:FF:000007">
    <property type="entry name" value="Thioredoxin-dependent thiol peroxidase"/>
    <property type="match status" value="1"/>
</dbReference>
<feature type="domain" description="Thioredoxin" evidence="13">
    <location>
        <begin position="4"/>
        <end position="155"/>
    </location>
</feature>
<evidence type="ECO:0000256" key="4">
    <source>
        <dbReference type="ARBA" id="ARBA00022559"/>
    </source>
</evidence>
<evidence type="ECO:0000259" key="13">
    <source>
        <dbReference type="PROSITE" id="PS51352"/>
    </source>
</evidence>
<dbReference type="GO" id="GO:0034599">
    <property type="term" value="P:cellular response to oxidative stress"/>
    <property type="evidence" value="ECO:0007669"/>
    <property type="project" value="TreeGrafter"/>
</dbReference>
<evidence type="ECO:0000256" key="11">
    <source>
        <dbReference type="ARBA" id="ARBA00041373"/>
    </source>
</evidence>
<dbReference type="RefSeq" id="WP_272738565.1">
    <property type="nucleotide sequence ID" value="NZ_CP116942.1"/>
</dbReference>
<evidence type="ECO:0000313" key="14">
    <source>
        <dbReference type="EMBL" id="WCO69051.1"/>
    </source>
</evidence>
<dbReference type="NCBIfam" id="NF006960">
    <property type="entry name" value="PRK09437.1"/>
    <property type="match status" value="1"/>
</dbReference>
<evidence type="ECO:0000256" key="1">
    <source>
        <dbReference type="ARBA" id="ARBA00003330"/>
    </source>
</evidence>
<keyword evidence="4 14" id="KW-0575">Peroxidase</keyword>
<dbReference type="InterPro" id="IPR000866">
    <property type="entry name" value="AhpC/TSA"/>
</dbReference>
<evidence type="ECO:0000313" key="15">
    <source>
        <dbReference type="Proteomes" id="UP001216390"/>
    </source>
</evidence>
<dbReference type="EC" id="1.11.1.24" evidence="3"/>
<evidence type="ECO:0000256" key="7">
    <source>
        <dbReference type="ARBA" id="ARBA00023157"/>
    </source>
</evidence>
<dbReference type="PANTHER" id="PTHR42801">
    <property type="entry name" value="THIOREDOXIN-DEPENDENT PEROXIDE REDUCTASE"/>
    <property type="match status" value="1"/>
</dbReference>